<gene>
    <name evidence="1" type="ORF">GCM10010383_06260</name>
</gene>
<keyword evidence="2" id="KW-1185">Reference proteome</keyword>
<accession>A0ABQ2WX12</accession>
<reference evidence="2" key="1">
    <citation type="journal article" date="2019" name="Int. J. Syst. Evol. Microbiol.">
        <title>The Global Catalogue of Microorganisms (GCM) 10K type strain sequencing project: providing services to taxonomists for standard genome sequencing and annotation.</title>
        <authorList>
            <consortium name="The Broad Institute Genomics Platform"/>
            <consortium name="The Broad Institute Genome Sequencing Center for Infectious Disease"/>
            <person name="Wu L."/>
            <person name="Ma J."/>
        </authorList>
    </citation>
    <scope>NUCLEOTIDE SEQUENCE [LARGE SCALE GENOMIC DNA]</scope>
    <source>
        <strain evidence="2">JCM 4866</strain>
    </source>
</reference>
<dbReference type="Proteomes" id="UP000617743">
    <property type="component" value="Unassembled WGS sequence"/>
</dbReference>
<evidence type="ECO:0000313" key="1">
    <source>
        <dbReference type="EMBL" id="GGW81119.1"/>
    </source>
</evidence>
<organism evidence="1 2">
    <name type="scientific">Streptomyces lomondensis</name>
    <dbReference type="NCBI Taxonomy" id="68229"/>
    <lineage>
        <taxon>Bacteria</taxon>
        <taxon>Bacillati</taxon>
        <taxon>Actinomycetota</taxon>
        <taxon>Actinomycetes</taxon>
        <taxon>Kitasatosporales</taxon>
        <taxon>Streptomycetaceae</taxon>
        <taxon>Streptomyces</taxon>
    </lineage>
</organism>
<protein>
    <recommendedName>
        <fullName evidence="3">Secreted protein</fullName>
    </recommendedName>
</protein>
<evidence type="ECO:0008006" key="3">
    <source>
        <dbReference type="Google" id="ProtNLM"/>
    </source>
</evidence>
<dbReference type="EMBL" id="BMWC01000001">
    <property type="protein sequence ID" value="GGW81119.1"/>
    <property type="molecule type" value="Genomic_DNA"/>
</dbReference>
<evidence type="ECO:0000313" key="2">
    <source>
        <dbReference type="Proteomes" id="UP000617743"/>
    </source>
</evidence>
<proteinExistence type="predicted"/>
<comment type="caution">
    <text evidence="1">The sequence shown here is derived from an EMBL/GenBank/DDBJ whole genome shotgun (WGS) entry which is preliminary data.</text>
</comment>
<name>A0ABQ2WX12_9ACTN</name>
<sequence>MVCGSVLTHSARGSTRGAFGAGTVVSTVVFLPSAGQPATNCPTGGTAGSADGHRRAETWGKPGCTESYDYFADPGFSRLWALKRAFF</sequence>